<feature type="region of interest" description="Disordered" evidence="1">
    <location>
        <begin position="62"/>
        <end position="101"/>
    </location>
</feature>
<sequence>MTAPSPDRSHAEQVRQRARVGLVGLAAVVLLIGLASAILATVNREQPVTAAGAARPETVANMADAPAMPSAGSQPLVEMGVAPATGNVAAPTSDPSPDAAR</sequence>
<feature type="compositionally biased region" description="Low complexity" evidence="1">
    <location>
        <begin position="89"/>
        <end position="101"/>
    </location>
</feature>
<comment type="caution">
    <text evidence="3">The sequence shown here is derived from an EMBL/GenBank/DDBJ whole genome shotgun (WGS) entry which is preliminary data.</text>
</comment>
<reference evidence="3 4" key="1">
    <citation type="submission" date="2020-03" db="EMBL/GenBank/DDBJ databases">
        <authorList>
            <person name="Wang L."/>
            <person name="He N."/>
            <person name="Li Y."/>
            <person name="Fang Y."/>
            <person name="Zhang F."/>
        </authorList>
    </citation>
    <scope>NUCLEOTIDE SEQUENCE [LARGE SCALE GENOMIC DNA]</scope>
    <source>
        <strain evidence="3 4">36D10-4-7</strain>
    </source>
</reference>
<gene>
    <name evidence="3" type="ORF">HBH26_14795</name>
</gene>
<proteinExistence type="predicted"/>
<organism evidence="3 4">
    <name type="scientific">Sphingomonas corticis</name>
    <dbReference type="NCBI Taxonomy" id="2722791"/>
    <lineage>
        <taxon>Bacteria</taxon>
        <taxon>Pseudomonadati</taxon>
        <taxon>Pseudomonadota</taxon>
        <taxon>Alphaproteobacteria</taxon>
        <taxon>Sphingomonadales</taxon>
        <taxon>Sphingomonadaceae</taxon>
        <taxon>Sphingomonas</taxon>
    </lineage>
</organism>
<keyword evidence="2" id="KW-0472">Membrane</keyword>
<keyword evidence="2" id="KW-0812">Transmembrane</keyword>
<accession>A0ABX1CSD3</accession>
<evidence type="ECO:0008006" key="5">
    <source>
        <dbReference type="Google" id="ProtNLM"/>
    </source>
</evidence>
<name>A0ABX1CSD3_9SPHN</name>
<evidence type="ECO:0000256" key="2">
    <source>
        <dbReference type="SAM" id="Phobius"/>
    </source>
</evidence>
<protein>
    <recommendedName>
        <fullName evidence="5">SPOR domain-containing protein</fullName>
    </recommendedName>
</protein>
<dbReference type="Proteomes" id="UP000732399">
    <property type="component" value="Unassembled WGS sequence"/>
</dbReference>
<evidence type="ECO:0000313" key="3">
    <source>
        <dbReference type="EMBL" id="NJR79853.1"/>
    </source>
</evidence>
<evidence type="ECO:0000313" key="4">
    <source>
        <dbReference type="Proteomes" id="UP000732399"/>
    </source>
</evidence>
<dbReference type="EMBL" id="JAAVJH010000010">
    <property type="protein sequence ID" value="NJR79853.1"/>
    <property type="molecule type" value="Genomic_DNA"/>
</dbReference>
<evidence type="ECO:0000256" key="1">
    <source>
        <dbReference type="SAM" id="MobiDB-lite"/>
    </source>
</evidence>
<feature type="transmembrane region" description="Helical" evidence="2">
    <location>
        <begin position="20"/>
        <end position="40"/>
    </location>
</feature>
<keyword evidence="4" id="KW-1185">Reference proteome</keyword>
<dbReference type="RefSeq" id="WP_168135408.1">
    <property type="nucleotide sequence ID" value="NZ_JAAVJH010000010.1"/>
</dbReference>
<keyword evidence="2" id="KW-1133">Transmembrane helix</keyword>